<dbReference type="RefSeq" id="WP_210757670.1">
    <property type="nucleotide sequence ID" value="NZ_CP060139.1"/>
</dbReference>
<organism evidence="3 4">
    <name type="scientific">Croceimicrobium hydrocarbonivorans</name>
    <dbReference type="NCBI Taxonomy" id="2761580"/>
    <lineage>
        <taxon>Bacteria</taxon>
        <taxon>Pseudomonadati</taxon>
        <taxon>Bacteroidota</taxon>
        <taxon>Flavobacteriia</taxon>
        <taxon>Flavobacteriales</taxon>
        <taxon>Owenweeksiaceae</taxon>
        <taxon>Croceimicrobium</taxon>
    </lineage>
</organism>
<evidence type="ECO:0000256" key="1">
    <source>
        <dbReference type="SAM" id="SignalP"/>
    </source>
</evidence>
<proteinExistence type="predicted"/>
<keyword evidence="4" id="KW-1185">Reference proteome</keyword>
<feature type="signal peptide" evidence="1">
    <location>
        <begin position="1"/>
        <end position="17"/>
    </location>
</feature>
<feature type="domain" description="Haem-binding uptake Tiki superfamily ChaN" evidence="2">
    <location>
        <begin position="38"/>
        <end position="238"/>
    </location>
</feature>
<dbReference type="Proteomes" id="UP000516305">
    <property type="component" value="Chromosome"/>
</dbReference>
<feature type="chain" id="PRO_5028917754" evidence="1">
    <location>
        <begin position="18"/>
        <end position="283"/>
    </location>
</feature>
<reference evidence="3 4" key="1">
    <citation type="submission" date="2020-08" db="EMBL/GenBank/DDBJ databases">
        <title>Croceimicrobium hydrocarbonivorans gen. nov., sp. nov., a novel marine bacterium isolated from a bacterial consortium that degrades polyethylene terephthalate.</title>
        <authorList>
            <person name="Liu R."/>
        </authorList>
    </citation>
    <scope>NUCLEOTIDE SEQUENCE [LARGE SCALE GENOMIC DNA]</scope>
    <source>
        <strain evidence="3 4">A20-9</strain>
    </source>
</reference>
<keyword evidence="1" id="KW-0732">Signal</keyword>
<evidence type="ECO:0000259" key="2">
    <source>
        <dbReference type="Pfam" id="PF04187"/>
    </source>
</evidence>
<dbReference type="AlphaFoldDB" id="A0A7H0VBN6"/>
<sequence length="283" mass="31836">MRILVLTFLLLNFSLQAQNLQAYQLYNADGEKVSFAEMTASLAEADVVLFGELHNNPICHWLQFEITQSLHQQDSNMVLGAEMFEADNQEPLNLYLQDSIDSKGLDSLARLWNNYKTDYKGLVDFAKGHQLPFIATNIPRPYARQVFKQGLESLDTLSDSVKNWIAPLPIDYDGELPGYKAMLEMMGGHGGENLPKAQAIKDATMAHFIVLNLPEDGIFIHYNGDYHSKDFEGISWYLNQYAEDLKIMTISTQVQDNVNELDSANGGHADFTLLIDGQVTSSY</sequence>
<gene>
    <name evidence="3" type="ORF">H4K34_12195</name>
</gene>
<dbReference type="CDD" id="cd14727">
    <property type="entry name" value="ChanN-like"/>
    <property type="match status" value="1"/>
</dbReference>
<evidence type="ECO:0000313" key="4">
    <source>
        <dbReference type="Proteomes" id="UP000516305"/>
    </source>
</evidence>
<keyword evidence="3" id="KW-0449">Lipoprotein</keyword>
<dbReference type="Pfam" id="PF04187">
    <property type="entry name" value="Cofac_haem_bdg"/>
    <property type="match status" value="1"/>
</dbReference>
<dbReference type="EMBL" id="CP060139">
    <property type="protein sequence ID" value="QNR23134.1"/>
    <property type="molecule type" value="Genomic_DNA"/>
</dbReference>
<dbReference type="SUPFAM" id="SSF159501">
    <property type="entry name" value="EreA/ChaN-like"/>
    <property type="match status" value="1"/>
</dbReference>
<evidence type="ECO:0000313" key="3">
    <source>
        <dbReference type="EMBL" id="QNR23134.1"/>
    </source>
</evidence>
<dbReference type="InterPro" id="IPR007314">
    <property type="entry name" value="Cofac_haem-bd_dom"/>
</dbReference>
<protein>
    <submittedName>
        <fullName evidence="3">ChaN family lipoprotein</fullName>
    </submittedName>
</protein>
<dbReference type="Gene3D" id="3.40.50.11550">
    <property type="match status" value="1"/>
</dbReference>
<dbReference type="KEGG" id="chyd:H4K34_12195"/>
<accession>A0A7H0VBN6</accession>
<name>A0A7H0VBN6_9FLAO</name>